<gene>
    <name evidence="2" type="ORF">TNCT_276231</name>
    <name evidence="1" type="ORF">TNCT_88241</name>
</gene>
<evidence type="ECO:0000313" key="1">
    <source>
        <dbReference type="EMBL" id="GFQ70656.1"/>
    </source>
</evidence>
<comment type="caution">
    <text evidence="1">The sequence shown here is derived from an EMBL/GenBank/DDBJ whole genome shotgun (WGS) entry which is preliminary data.</text>
</comment>
<dbReference type="EMBL" id="BMAO01004187">
    <property type="protein sequence ID" value="GFQ93020.1"/>
    <property type="molecule type" value="Genomic_DNA"/>
</dbReference>
<dbReference type="EMBL" id="BMAO01030831">
    <property type="protein sequence ID" value="GFQ70656.1"/>
    <property type="molecule type" value="Genomic_DNA"/>
</dbReference>
<accession>A0A8X6KDQ2</accession>
<keyword evidence="3" id="KW-1185">Reference proteome</keyword>
<protein>
    <submittedName>
        <fullName evidence="1">Uncharacterized protein</fullName>
    </submittedName>
</protein>
<dbReference type="OrthoDB" id="8065733at2759"/>
<proteinExistence type="predicted"/>
<reference evidence="1" key="1">
    <citation type="submission" date="2020-07" db="EMBL/GenBank/DDBJ databases">
        <title>Multicomponent nature underlies the extraordinary mechanical properties of spider dragline silk.</title>
        <authorList>
            <person name="Kono N."/>
            <person name="Nakamura H."/>
            <person name="Mori M."/>
            <person name="Yoshida Y."/>
            <person name="Ohtoshi R."/>
            <person name="Malay A.D."/>
            <person name="Moran D.A.P."/>
            <person name="Tomita M."/>
            <person name="Numata K."/>
            <person name="Arakawa K."/>
        </authorList>
    </citation>
    <scope>NUCLEOTIDE SEQUENCE</scope>
</reference>
<organism evidence="1 3">
    <name type="scientific">Trichonephila clavata</name>
    <name type="common">Joro spider</name>
    <name type="synonym">Nephila clavata</name>
    <dbReference type="NCBI Taxonomy" id="2740835"/>
    <lineage>
        <taxon>Eukaryota</taxon>
        <taxon>Metazoa</taxon>
        <taxon>Ecdysozoa</taxon>
        <taxon>Arthropoda</taxon>
        <taxon>Chelicerata</taxon>
        <taxon>Arachnida</taxon>
        <taxon>Araneae</taxon>
        <taxon>Araneomorphae</taxon>
        <taxon>Entelegynae</taxon>
        <taxon>Araneoidea</taxon>
        <taxon>Nephilidae</taxon>
        <taxon>Trichonephila</taxon>
    </lineage>
</organism>
<dbReference type="AlphaFoldDB" id="A0A8X6KDQ2"/>
<evidence type="ECO:0000313" key="3">
    <source>
        <dbReference type="Proteomes" id="UP000887116"/>
    </source>
</evidence>
<name>A0A8X6KDQ2_TRICU</name>
<sequence>MTGVPLIQPWKYVPQPLRAFTIGLEREISFAFDSQGQSSERNRKGDGGSMIAILDSGSQQCLCSFEAADVLRLKKEESLVQLLQVLIGIVFP</sequence>
<evidence type="ECO:0000313" key="2">
    <source>
        <dbReference type="EMBL" id="GFQ93020.1"/>
    </source>
</evidence>
<dbReference type="Proteomes" id="UP000887116">
    <property type="component" value="Unassembled WGS sequence"/>
</dbReference>